<reference evidence="1" key="1">
    <citation type="journal article" date="2020" name="Nature">
        <title>Giant virus diversity and host interactions through global metagenomics.</title>
        <authorList>
            <person name="Schulz F."/>
            <person name="Roux S."/>
            <person name="Paez-Espino D."/>
            <person name="Jungbluth S."/>
            <person name="Walsh D.A."/>
            <person name="Denef V.J."/>
            <person name="McMahon K.D."/>
            <person name="Konstantinidis K.T."/>
            <person name="Eloe-Fadrosh E.A."/>
            <person name="Kyrpides N.C."/>
            <person name="Woyke T."/>
        </authorList>
    </citation>
    <scope>NUCLEOTIDE SEQUENCE</scope>
    <source>
        <strain evidence="1">GVMAG-S-ERX555967-131</strain>
    </source>
</reference>
<proteinExistence type="predicted"/>
<name>A0A6C0F977_9ZZZZ</name>
<evidence type="ECO:0000313" key="1">
    <source>
        <dbReference type="EMBL" id="QHT37153.1"/>
    </source>
</evidence>
<sequence length="58" mass="6886">MEKLDEIYHYNDDKPIEGWIHRCIFCEKITGNVVVISKYVIYICKSCIKDHKILNIIS</sequence>
<dbReference type="AlphaFoldDB" id="A0A6C0F977"/>
<protein>
    <recommendedName>
        <fullName evidence="2">ClpX-type ZB domain-containing protein</fullName>
    </recommendedName>
</protein>
<dbReference type="EMBL" id="MN738790">
    <property type="protein sequence ID" value="QHT37153.1"/>
    <property type="molecule type" value="Genomic_DNA"/>
</dbReference>
<organism evidence="1">
    <name type="scientific">viral metagenome</name>
    <dbReference type="NCBI Taxonomy" id="1070528"/>
    <lineage>
        <taxon>unclassified sequences</taxon>
        <taxon>metagenomes</taxon>
        <taxon>organismal metagenomes</taxon>
    </lineage>
</organism>
<evidence type="ECO:0008006" key="2">
    <source>
        <dbReference type="Google" id="ProtNLM"/>
    </source>
</evidence>
<accession>A0A6C0F977</accession>